<evidence type="ECO:0000256" key="5">
    <source>
        <dbReference type="ARBA" id="ARBA00022898"/>
    </source>
</evidence>
<organism evidence="8 9">
    <name type="scientific">Chamaesiphon minutus (strain ATCC 27169 / PCC 6605)</name>
    <dbReference type="NCBI Taxonomy" id="1173020"/>
    <lineage>
        <taxon>Bacteria</taxon>
        <taxon>Bacillati</taxon>
        <taxon>Cyanobacteriota</taxon>
        <taxon>Cyanophyceae</taxon>
        <taxon>Gomontiellales</taxon>
        <taxon>Chamaesiphonaceae</taxon>
        <taxon>Chamaesiphon</taxon>
    </lineage>
</organism>
<evidence type="ECO:0000256" key="1">
    <source>
        <dbReference type="ARBA" id="ARBA00001933"/>
    </source>
</evidence>
<accession>K9UAS3</accession>
<dbReference type="Gene3D" id="3.40.640.10">
    <property type="entry name" value="Type I PLP-dependent aspartate aminotransferase-like (Major domain)"/>
    <property type="match status" value="1"/>
</dbReference>
<dbReference type="PANTHER" id="PTHR43586">
    <property type="entry name" value="CYSTEINE DESULFURASE"/>
    <property type="match status" value="1"/>
</dbReference>
<dbReference type="STRING" id="1173020.Cha6605_0229"/>
<comment type="catalytic activity">
    <reaction evidence="6">
        <text>(sulfur carrier)-H + L-cysteine = (sulfur carrier)-SH + L-alanine</text>
        <dbReference type="Rhea" id="RHEA:43892"/>
        <dbReference type="Rhea" id="RHEA-COMP:14737"/>
        <dbReference type="Rhea" id="RHEA-COMP:14739"/>
        <dbReference type="ChEBI" id="CHEBI:29917"/>
        <dbReference type="ChEBI" id="CHEBI:35235"/>
        <dbReference type="ChEBI" id="CHEBI:57972"/>
        <dbReference type="ChEBI" id="CHEBI:64428"/>
        <dbReference type="EC" id="2.8.1.7"/>
    </reaction>
</comment>
<evidence type="ECO:0000256" key="6">
    <source>
        <dbReference type="ARBA" id="ARBA00050776"/>
    </source>
</evidence>
<dbReference type="Gene3D" id="3.90.1150.10">
    <property type="entry name" value="Aspartate Aminotransferase, domain 1"/>
    <property type="match status" value="1"/>
</dbReference>
<dbReference type="EC" id="2.8.1.7" evidence="3"/>
<keyword evidence="9" id="KW-1185">Reference proteome</keyword>
<dbReference type="AlphaFoldDB" id="K9UAS3"/>
<reference evidence="8 9" key="1">
    <citation type="submission" date="2012-05" db="EMBL/GenBank/DDBJ databases">
        <title>Finished chromosome of genome of Chamaesiphon sp. PCC 6605.</title>
        <authorList>
            <consortium name="US DOE Joint Genome Institute"/>
            <person name="Gugger M."/>
            <person name="Coursin T."/>
            <person name="Rippka R."/>
            <person name="Tandeau De Marsac N."/>
            <person name="Huntemann M."/>
            <person name="Wei C.-L."/>
            <person name="Han J."/>
            <person name="Detter J.C."/>
            <person name="Han C."/>
            <person name="Tapia R."/>
            <person name="Chen A."/>
            <person name="Kyrpides N."/>
            <person name="Mavromatis K."/>
            <person name="Markowitz V."/>
            <person name="Szeto E."/>
            <person name="Ivanova N."/>
            <person name="Pagani I."/>
            <person name="Pati A."/>
            <person name="Goodwin L."/>
            <person name="Nordberg H.P."/>
            <person name="Cantor M.N."/>
            <person name="Hua S.X."/>
            <person name="Woyke T."/>
            <person name="Kerfeld C.A."/>
        </authorList>
    </citation>
    <scope>NUCLEOTIDE SEQUENCE [LARGE SCALE GENOMIC DNA]</scope>
    <source>
        <strain evidence="9">ATCC 27169 / PCC 6605</strain>
    </source>
</reference>
<protein>
    <recommendedName>
        <fullName evidence="3">cysteine desulfurase</fullName>
        <ecNumber evidence="3">2.8.1.7</ecNumber>
    </recommendedName>
</protein>
<dbReference type="eggNOG" id="COG0520">
    <property type="taxonomic scope" value="Bacteria"/>
</dbReference>
<dbReference type="Proteomes" id="UP000010366">
    <property type="component" value="Chromosome"/>
</dbReference>
<dbReference type="InterPro" id="IPR010970">
    <property type="entry name" value="Cys_dSase_SufS"/>
</dbReference>
<dbReference type="Pfam" id="PF00266">
    <property type="entry name" value="Aminotran_5"/>
    <property type="match status" value="1"/>
</dbReference>
<sequence>MTRESPILRLIQNLTGTADEMTFIQTKSGIHKPQTLADTVRADFPILHREVHGKPLVYLDNAATSQKPHAVIHALEHYYSHYNSNVHRGVHTLSSEATDAYEGAREKIAKFVNAASSQEIIYTRNATEAINLVAYSWGLSNLQRGDEVILSVMEHHSNLIPWQLVAQKTGARLQFVQLTPEEEFDFGHYQSLVNEKTKLVSVVHVSNTLGCINPIKDIVGLAHQYGAKVLVDACQSAPHLPLDVQDLDCDWLVASGHKMCAPTGIGFLYGKLNLMRSMPPFLGGGEMIADVFLENSTYADLPHKFEAGTPAIAEAIALGAAVDYLTNIGMDKIHAYEAELTTYLFEKLMQIPQVKIYGPKPPKERAALASFTSGEVHPHDLSTMLDQAGIAIRAGHHCTQPLHRFIKAQSTARASLYFYNTKAEIDSFIASLQESIEFFDSIFS</sequence>
<dbReference type="GO" id="GO:0031071">
    <property type="term" value="F:cysteine desulfurase activity"/>
    <property type="evidence" value="ECO:0007669"/>
    <property type="project" value="UniProtKB-EC"/>
</dbReference>
<comment type="cofactor">
    <cofactor evidence="1">
        <name>pyridoxal 5'-phosphate</name>
        <dbReference type="ChEBI" id="CHEBI:597326"/>
    </cofactor>
</comment>
<dbReference type="NCBIfam" id="TIGR01979">
    <property type="entry name" value="sufS"/>
    <property type="match status" value="1"/>
</dbReference>
<evidence type="ECO:0000313" key="9">
    <source>
        <dbReference type="Proteomes" id="UP000010366"/>
    </source>
</evidence>
<dbReference type="SUPFAM" id="SSF53383">
    <property type="entry name" value="PLP-dependent transferases"/>
    <property type="match status" value="1"/>
</dbReference>
<dbReference type="InterPro" id="IPR015422">
    <property type="entry name" value="PyrdxlP-dep_Trfase_small"/>
</dbReference>
<dbReference type="GO" id="GO:0030170">
    <property type="term" value="F:pyridoxal phosphate binding"/>
    <property type="evidence" value="ECO:0007669"/>
    <property type="project" value="InterPro"/>
</dbReference>
<dbReference type="InterPro" id="IPR015424">
    <property type="entry name" value="PyrdxlP-dep_Trfase"/>
</dbReference>
<comment type="similarity">
    <text evidence="2">Belongs to the class-V pyridoxal-phosphate-dependent aminotransferase family. Csd subfamily.</text>
</comment>
<evidence type="ECO:0000313" key="8">
    <source>
        <dbReference type="EMBL" id="AFY91531.1"/>
    </source>
</evidence>
<dbReference type="GO" id="GO:0006534">
    <property type="term" value="P:cysteine metabolic process"/>
    <property type="evidence" value="ECO:0007669"/>
    <property type="project" value="InterPro"/>
</dbReference>
<dbReference type="KEGG" id="cmp:Cha6605_0229"/>
<dbReference type="CDD" id="cd06453">
    <property type="entry name" value="SufS_like"/>
    <property type="match status" value="1"/>
</dbReference>
<dbReference type="HOGENOM" id="CLU_003433_2_5_3"/>
<evidence type="ECO:0000256" key="2">
    <source>
        <dbReference type="ARBA" id="ARBA00010447"/>
    </source>
</evidence>
<dbReference type="PANTHER" id="PTHR43586:SF8">
    <property type="entry name" value="CYSTEINE DESULFURASE 1, CHLOROPLASTIC"/>
    <property type="match status" value="1"/>
</dbReference>
<dbReference type="PATRIC" id="fig|1173020.3.peg.270"/>
<name>K9UAS3_CHAP6</name>
<dbReference type="InterPro" id="IPR015421">
    <property type="entry name" value="PyrdxlP-dep_Trfase_major"/>
</dbReference>
<proteinExistence type="inferred from homology"/>
<keyword evidence="4" id="KW-0808">Transferase</keyword>
<feature type="domain" description="Aminotransferase class V" evidence="7">
    <location>
        <begin position="57"/>
        <end position="428"/>
    </location>
</feature>
<evidence type="ECO:0000259" key="7">
    <source>
        <dbReference type="Pfam" id="PF00266"/>
    </source>
</evidence>
<evidence type="ECO:0000256" key="3">
    <source>
        <dbReference type="ARBA" id="ARBA00012239"/>
    </source>
</evidence>
<dbReference type="InterPro" id="IPR000192">
    <property type="entry name" value="Aminotrans_V_dom"/>
</dbReference>
<gene>
    <name evidence="8" type="ORF">Cha6605_0229</name>
</gene>
<keyword evidence="5" id="KW-0663">Pyridoxal phosphate</keyword>
<dbReference type="EMBL" id="CP003600">
    <property type="protein sequence ID" value="AFY91531.1"/>
    <property type="molecule type" value="Genomic_DNA"/>
</dbReference>
<evidence type="ECO:0000256" key="4">
    <source>
        <dbReference type="ARBA" id="ARBA00022679"/>
    </source>
</evidence>